<protein>
    <submittedName>
        <fullName evidence="1">Uncharacterized protein</fullName>
    </submittedName>
</protein>
<evidence type="ECO:0000313" key="2">
    <source>
        <dbReference type="Proteomes" id="UP001054945"/>
    </source>
</evidence>
<dbReference type="AlphaFoldDB" id="A0AAV4RB10"/>
<gene>
    <name evidence="1" type="ORF">CEXT_238971</name>
</gene>
<organism evidence="1 2">
    <name type="scientific">Caerostris extrusa</name>
    <name type="common">Bark spider</name>
    <name type="synonym">Caerostris bankana</name>
    <dbReference type="NCBI Taxonomy" id="172846"/>
    <lineage>
        <taxon>Eukaryota</taxon>
        <taxon>Metazoa</taxon>
        <taxon>Ecdysozoa</taxon>
        <taxon>Arthropoda</taxon>
        <taxon>Chelicerata</taxon>
        <taxon>Arachnida</taxon>
        <taxon>Araneae</taxon>
        <taxon>Araneomorphae</taxon>
        <taxon>Entelegynae</taxon>
        <taxon>Araneoidea</taxon>
        <taxon>Araneidae</taxon>
        <taxon>Caerostris</taxon>
    </lineage>
</organism>
<accession>A0AAV4RB10</accession>
<reference evidence="1 2" key="1">
    <citation type="submission" date="2021-06" db="EMBL/GenBank/DDBJ databases">
        <title>Caerostris extrusa draft genome.</title>
        <authorList>
            <person name="Kono N."/>
            <person name="Arakawa K."/>
        </authorList>
    </citation>
    <scope>NUCLEOTIDE SEQUENCE [LARGE SCALE GENOMIC DNA]</scope>
</reference>
<sequence>MYISTQLLPPYAQVKSVSFGRSLLGGIGEVESRWSRKLLLAGCMRSSYSFELFVEKSSTSSPRLAIARVPQRTGGGSGDPVRPNLLLGGLLLYVRCVTKLPSHATLAGPDSARKRKCSLHAGGRRFTFSPDERVPVLASDGFPCASEKFRSTCP</sequence>
<name>A0AAV4RB10_CAEEX</name>
<comment type="caution">
    <text evidence="1">The sequence shown here is derived from an EMBL/GenBank/DDBJ whole genome shotgun (WGS) entry which is preliminary data.</text>
</comment>
<evidence type="ECO:0000313" key="1">
    <source>
        <dbReference type="EMBL" id="GIY17405.1"/>
    </source>
</evidence>
<proteinExistence type="predicted"/>
<dbReference type="EMBL" id="BPLR01007508">
    <property type="protein sequence ID" value="GIY17405.1"/>
    <property type="molecule type" value="Genomic_DNA"/>
</dbReference>
<dbReference type="Proteomes" id="UP001054945">
    <property type="component" value="Unassembled WGS sequence"/>
</dbReference>
<keyword evidence="2" id="KW-1185">Reference proteome</keyword>